<dbReference type="InterPro" id="IPR014710">
    <property type="entry name" value="RmlC-like_jellyroll"/>
</dbReference>
<dbReference type="Proteomes" id="UP000553948">
    <property type="component" value="Unassembled WGS sequence"/>
</dbReference>
<dbReference type="AlphaFoldDB" id="A0A7W2L4B4"/>
<dbReference type="CDD" id="cd06988">
    <property type="entry name" value="cupin_DddK"/>
    <property type="match status" value="1"/>
</dbReference>
<reference evidence="2 3" key="1">
    <citation type="submission" date="2020-07" db="EMBL/GenBank/DDBJ databases">
        <title>Diversity of carbapenemase encoding genes among Pseudomonas putida group clinical isolates in a tertiary Brazilian hospital.</title>
        <authorList>
            <person name="Alberto-Lei F."/>
            <person name="Nodari C.S."/>
            <person name="Streling A.P."/>
            <person name="Paulino J.T."/>
            <person name="Bessa-Neto F.O."/>
            <person name="Cayo R."/>
            <person name="Gales A.C."/>
        </authorList>
    </citation>
    <scope>NUCLEOTIDE SEQUENCE [LARGE SCALE GENOMIC DNA]</scope>
    <source>
        <strain evidence="2 3">12464</strain>
    </source>
</reference>
<dbReference type="Gene3D" id="2.60.120.10">
    <property type="entry name" value="Jelly Rolls"/>
    <property type="match status" value="1"/>
</dbReference>
<evidence type="ECO:0000313" key="3">
    <source>
        <dbReference type="Proteomes" id="UP000553948"/>
    </source>
</evidence>
<organism evidence="2 3">
    <name type="scientific">Pseudomonas putida</name>
    <name type="common">Arthrobacter siderocapsulatus</name>
    <dbReference type="NCBI Taxonomy" id="303"/>
    <lineage>
        <taxon>Bacteria</taxon>
        <taxon>Pseudomonadati</taxon>
        <taxon>Pseudomonadota</taxon>
        <taxon>Gammaproteobacteria</taxon>
        <taxon>Pseudomonadales</taxon>
        <taxon>Pseudomonadaceae</taxon>
        <taxon>Pseudomonas</taxon>
    </lineage>
</organism>
<gene>
    <name evidence="2" type="ORF">H4C47_20205</name>
</gene>
<sequence length="128" mass="14766">MEKFDIHRRIDFNALVPEFGLDGSRLLPWEGYPMPFAGGWCVVRAGTRSATHTQIDQEIFIAMEGEARLVIGDRELPFARGDIAAIPKHTHHYVINDSDADFHFYVIWWDMNYVNDFVAHHDDSTGCW</sequence>
<dbReference type="SUPFAM" id="SSF51182">
    <property type="entry name" value="RmlC-like cupins"/>
    <property type="match status" value="1"/>
</dbReference>
<evidence type="ECO:0000313" key="2">
    <source>
        <dbReference type="EMBL" id="MBA6118042.1"/>
    </source>
</evidence>
<accession>A0A7W2L4B4</accession>
<dbReference type="InterPro" id="IPR011051">
    <property type="entry name" value="RmlC_Cupin_sf"/>
</dbReference>
<dbReference type="EMBL" id="JACGDG010000019">
    <property type="protein sequence ID" value="MBA6118042.1"/>
    <property type="molecule type" value="Genomic_DNA"/>
</dbReference>
<proteinExistence type="predicted"/>
<evidence type="ECO:0000259" key="1">
    <source>
        <dbReference type="Pfam" id="PF07883"/>
    </source>
</evidence>
<dbReference type="Pfam" id="PF07883">
    <property type="entry name" value="Cupin_2"/>
    <property type="match status" value="1"/>
</dbReference>
<dbReference type="InterPro" id="IPR013096">
    <property type="entry name" value="Cupin_2"/>
</dbReference>
<protein>
    <submittedName>
        <fullName evidence="2">Cupin domain-containing protein</fullName>
    </submittedName>
</protein>
<comment type="caution">
    <text evidence="2">The sequence shown here is derived from an EMBL/GenBank/DDBJ whole genome shotgun (WGS) entry which is preliminary data.</text>
</comment>
<feature type="domain" description="Cupin type-2" evidence="1">
    <location>
        <begin position="41"/>
        <end position="108"/>
    </location>
</feature>
<dbReference type="RefSeq" id="WP_176515398.1">
    <property type="nucleotide sequence ID" value="NZ_CP060529.1"/>
</dbReference>
<name>A0A7W2L4B4_PSEPU</name>